<dbReference type="EMBL" id="JAUOEL010000004">
    <property type="protein sequence ID" value="MDO5975207.1"/>
    <property type="molecule type" value="Genomic_DNA"/>
</dbReference>
<feature type="compositionally biased region" description="Basic and acidic residues" evidence="1">
    <location>
        <begin position="79"/>
        <end position="88"/>
    </location>
</feature>
<dbReference type="Pfam" id="PF13699">
    <property type="entry name" value="eCIS_core"/>
    <property type="match status" value="1"/>
</dbReference>
<evidence type="ECO:0000256" key="1">
    <source>
        <dbReference type="SAM" id="MobiDB-lite"/>
    </source>
</evidence>
<evidence type="ECO:0000313" key="4">
    <source>
        <dbReference type="Proteomes" id="UP001176806"/>
    </source>
</evidence>
<organism evidence="3 4">
    <name type="scientific">Flavivirga jejuensis</name>
    <dbReference type="NCBI Taxonomy" id="870487"/>
    <lineage>
        <taxon>Bacteria</taxon>
        <taxon>Pseudomonadati</taxon>
        <taxon>Bacteroidota</taxon>
        <taxon>Flavobacteriia</taxon>
        <taxon>Flavobacteriales</taxon>
        <taxon>Flavobacteriaceae</taxon>
        <taxon>Flavivirga</taxon>
    </lineage>
</organism>
<proteinExistence type="predicted"/>
<feature type="region of interest" description="Disordered" evidence="1">
    <location>
        <begin position="48"/>
        <end position="88"/>
    </location>
</feature>
<keyword evidence="4" id="KW-1185">Reference proteome</keyword>
<gene>
    <name evidence="3" type="ORF">Q4Q40_13500</name>
</gene>
<feature type="region of interest" description="Disordered" evidence="1">
    <location>
        <begin position="202"/>
        <end position="222"/>
    </location>
</feature>
<protein>
    <submittedName>
        <fullName evidence="3">DUF4157 domain-containing protein</fullName>
    </submittedName>
</protein>
<reference evidence="3" key="1">
    <citation type="submission" date="2023-07" db="EMBL/GenBank/DDBJ databases">
        <title>Two novel species in the genus Flavivirga.</title>
        <authorList>
            <person name="Kwon K."/>
        </authorList>
    </citation>
    <scope>NUCLEOTIDE SEQUENCE</scope>
    <source>
        <strain evidence="3">KACC 14158</strain>
    </source>
</reference>
<evidence type="ECO:0000259" key="2">
    <source>
        <dbReference type="Pfam" id="PF13699"/>
    </source>
</evidence>
<feature type="domain" description="eCIS core" evidence="2">
    <location>
        <begin position="128"/>
        <end position="203"/>
    </location>
</feature>
<dbReference type="InterPro" id="IPR025295">
    <property type="entry name" value="eCIS_core_dom"/>
</dbReference>
<dbReference type="RefSeq" id="WP_303302381.1">
    <property type="nucleotide sequence ID" value="NZ_BAABDA010000035.1"/>
</dbReference>
<name>A0ABT8WQL4_9FLAO</name>
<dbReference type="Proteomes" id="UP001176806">
    <property type="component" value="Unassembled WGS sequence"/>
</dbReference>
<accession>A0ABT8WQL4</accession>
<evidence type="ECO:0000313" key="3">
    <source>
        <dbReference type="EMBL" id="MDO5975207.1"/>
    </source>
</evidence>
<sequence>MRKRRKRPNLNTSIGDGGQFFPGVQKKLAVGQPGDAFEVEADKMADTVVSGTESGAVQKKETEDEIQQKPLAESISSVQKKDMPAEEETVQKMEEEEAVQKKSTNVNTYATNGTETTLKQQKGMGNKMDTHTQNEMERGFGADFNKVNIHSDSTAEKLSSQLGAQAFTHGNDIYFNKGKYNPNSTEGKHLLAHELTHTIQQNGSKEQVNRAPEEANTSQTCEGKEDISDLFKMLAKDANTIIDGAEDLSTDEKKAKKSAVTRVLSPEGVFSTQTTTFFACDKINLPGLDGASENGFNGYSDEQSNEIGMLKNFKADIAGFVSNKDMDALLRVLKLVAHEKTHMNIKGAPIVAPTDLQEGSPENAAALSSYYVEEILVNAEEIVVNYYFTSGDYDVPHSLSKEIHDYWKKITAMLTLEKAEEMKQFIVKYLEQKYSSKNKENAISIGIINAMERGNWRANPMHED</sequence>
<comment type="caution">
    <text evidence="3">The sequence shown here is derived from an EMBL/GenBank/DDBJ whole genome shotgun (WGS) entry which is preliminary data.</text>
</comment>